<dbReference type="Pfam" id="PF00905">
    <property type="entry name" value="Transpeptidase"/>
    <property type="match status" value="1"/>
</dbReference>
<comment type="caution">
    <text evidence="24">The sequence shown here is derived from an EMBL/GenBank/DDBJ whole genome shotgun (WGS) entry which is preliminary data.</text>
</comment>
<evidence type="ECO:0000313" key="24">
    <source>
        <dbReference type="EMBL" id="MBZ0155902.1"/>
    </source>
</evidence>
<evidence type="ECO:0000256" key="11">
    <source>
        <dbReference type="ARBA" id="ARBA00022801"/>
    </source>
</evidence>
<feature type="domain" description="Glycosyl transferase family 51" evidence="23">
    <location>
        <begin position="46"/>
        <end position="220"/>
    </location>
</feature>
<keyword evidence="15" id="KW-0472">Membrane</keyword>
<comment type="subcellular location">
    <subcellularLocation>
        <location evidence="1">Cell membrane</location>
    </subcellularLocation>
</comment>
<dbReference type="GO" id="GO:0071555">
    <property type="term" value="P:cell wall organization"/>
    <property type="evidence" value="ECO:0007669"/>
    <property type="project" value="UniProtKB-KW"/>
</dbReference>
<keyword evidence="5" id="KW-1003">Cell membrane</keyword>
<evidence type="ECO:0000256" key="15">
    <source>
        <dbReference type="ARBA" id="ARBA00023136"/>
    </source>
</evidence>
<dbReference type="GO" id="GO:0009252">
    <property type="term" value="P:peptidoglycan biosynthetic process"/>
    <property type="evidence" value="ECO:0007669"/>
    <property type="project" value="UniProtKB-KW"/>
</dbReference>
<dbReference type="GO" id="GO:0008955">
    <property type="term" value="F:peptidoglycan glycosyltransferase activity"/>
    <property type="evidence" value="ECO:0007669"/>
    <property type="project" value="UniProtKB-EC"/>
</dbReference>
<evidence type="ECO:0000256" key="17">
    <source>
        <dbReference type="ARBA" id="ARBA00023316"/>
    </source>
</evidence>
<comment type="catalytic activity">
    <reaction evidence="18">
        <text>Preferential cleavage: (Ac)2-L-Lys-D-Ala-|-D-Ala. Also transpeptidation of peptidyl-alanyl moieties that are N-acyl substituents of D-alanine.</text>
        <dbReference type="EC" id="3.4.16.4"/>
    </reaction>
</comment>
<dbReference type="FunFam" id="1.10.3810.10:FF:000003">
    <property type="entry name" value="Penicillin-binding protein 1a"/>
    <property type="match status" value="1"/>
</dbReference>
<comment type="pathway">
    <text evidence="20">Glycan biosynthesis.</text>
</comment>
<dbReference type="EMBL" id="JAIOIV010000054">
    <property type="protein sequence ID" value="MBZ0155902.1"/>
    <property type="molecule type" value="Genomic_DNA"/>
</dbReference>
<proteinExistence type="inferred from homology"/>
<dbReference type="Proteomes" id="UP000705867">
    <property type="component" value="Unassembled WGS sequence"/>
</dbReference>
<name>A0A953J9N4_9BACT</name>
<keyword evidence="6" id="KW-0121">Carboxypeptidase</keyword>
<evidence type="ECO:0000256" key="5">
    <source>
        <dbReference type="ARBA" id="ARBA00022475"/>
    </source>
</evidence>
<comment type="similarity">
    <text evidence="4">In the N-terminal section; belongs to the glycosyltransferase 51 family.</text>
</comment>
<dbReference type="InterPro" id="IPR001460">
    <property type="entry name" value="PCN-bd_Tpept"/>
</dbReference>
<evidence type="ECO:0000256" key="20">
    <source>
        <dbReference type="ARBA" id="ARBA00060592"/>
    </source>
</evidence>
<evidence type="ECO:0000256" key="6">
    <source>
        <dbReference type="ARBA" id="ARBA00022645"/>
    </source>
</evidence>
<evidence type="ECO:0000256" key="16">
    <source>
        <dbReference type="ARBA" id="ARBA00023268"/>
    </source>
</evidence>
<evidence type="ECO:0000256" key="4">
    <source>
        <dbReference type="ARBA" id="ARBA00007739"/>
    </source>
</evidence>
<accession>A0A953J9N4</accession>
<evidence type="ECO:0000256" key="18">
    <source>
        <dbReference type="ARBA" id="ARBA00034000"/>
    </source>
</evidence>
<comment type="pathway">
    <text evidence="2">Cell wall biogenesis; peptidoglycan biosynthesis.</text>
</comment>
<dbReference type="PANTHER" id="PTHR32282:SF11">
    <property type="entry name" value="PENICILLIN-BINDING PROTEIN 1B"/>
    <property type="match status" value="1"/>
</dbReference>
<gene>
    <name evidence="24" type="ORF">K8I29_06765</name>
</gene>
<keyword evidence="9" id="KW-0808">Transferase</keyword>
<dbReference type="InterPro" id="IPR012338">
    <property type="entry name" value="Beta-lactam/transpept-like"/>
</dbReference>
<evidence type="ECO:0000256" key="10">
    <source>
        <dbReference type="ARBA" id="ARBA00022692"/>
    </source>
</evidence>
<keyword evidence="8" id="KW-0328">Glycosyltransferase</keyword>
<keyword evidence="14" id="KW-1133">Transmembrane helix</keyword>
<dbReference type="GO" id="GO:0006508">
    <property type="term" value="P:proteolysis"/>
    <property type="evidence" value="ECO:0007669"/>
    <property type="project" value="UniProtKB-KW"/>
</dbReference>
<dbReference type="NCBIfam" id="TIGR02074">
    <property type="entry name" value="PBP_1a_fam"/>
    <property type="match status" value="1"/>
</dbReference>
<reference evidence="24" key="1">
    <citation type="journal article" date="2021" name="bioRxiv">
        <title>Unraveling nitrogen, sulfur and carbon metabolic pathways and microbial community transcriptional responses to substrate deprivation and toxicity stresses in a bioreactor mimicking anoxic brackish coastal sediment conditions.</title>
        <authorList>
            <person name="Martins P.D."/>
            <person name="Echeveste M.J."/>
            <person name="Arshad A."/>
            <person name="Kurth J."/>
            <person name="Ouboter H."/>
            <person name="Jetten M.S.M."/>
            <person name="Welte C.U."/>
        </authorList>
    </citation>
    <scope>NUCLEOTIDE SEQUENCE</scope>
    <source>
        <strain evidence="24">MAG_39</strain>
    </source>
</reference>
<comment type="catalytic activity">
    <reaction evidence="19">
        <text>[GlcNAc-(1-&gt;4)-Mur2Ac(oyl-L-Ala-gamma-D-Glu-L-Lys-D-Ala-D-Ala)](n)-di-trans,octa-cis-undecaprenyl diphosphate + beta-D-GlcNAc-(1-&gt;4)-Mur2Ac(oyl-L-Ala-gamma-D-Glu-L-Lys-D-Ala-D-Ala)-di-trans,octa-cis-undecaprenyl diphosphate = [GlcNAc-(1-&gt;4)-Mur2Ac(oyl-L-Ala-gamma-D-Glu-L-Lys-D-Ala-D-Ala)](n+1)-di-trans,octa-cis-undecaprenyl diphosphate + di-trans,octa-cis-undecaprenyl diphosphate + H(+)</text>
        <dbReference type="Rhea" id="RHEA:23708"/>
        <dbReference type="Rhea" id="RHEA-COMP:9602"/>
        <dbReference type="Rhea" id="RHEA-COMP:9603"/>
        <dbReference type="ChEBI" id="CHEBI:15378"/>
        <dbReference type="ChEBI" id="CHEBI:58405"/>
        <dbReference type="ChEBI" id="CHEBI:60033"/>
        <dbReference type="ChEBI" id="CHEBI:78435"/>
        <dbReference type="EC" id="2.4.99.28"/>
    </reaction>
</comment>
<keyword evidence="12" id="KW-0133">Cell shape</keyword>
<dbReference type="GO" id="GO:0008658">
    <property type="term" value="F:penicillin binding"/>
    <property type="evidence" value="ECO:0007669"/>
    <property type="project" value="InterPro"/>
</dbReference>
<dbReference type="InterPro" id="IPR023346">
    <property type="entry name" value="Lysozyme-like_dom_sf"/>
</dbReference>
<dbReference type="GO" id="GO:0030288">
    <property type="term" value="C:outer membrane-bounded periplasmic space"/>
    <property type="evidence" value="ECO:0007669"/>
    <property type="project" value="TreeGrafter"/>
</dbReference>
<feature type="domain" description="Penicillin-binding protein transpeptidase" evidence="22">
    <location>
        <begin position="311"/>
        <end position="546"/>
    </location>
</feature>
<organism evidence="24 25">
    <name type="scientific">Candidatus Nitrobium versatile</name>
    <dbReference type="NCBI Taxonomy" id="2884831"/>
    <lineage>
        <taxon>Bacteria</taxon>
        <taxon>Pseudomonadati</taxon>
        <taxon>Nitrospirota</taxon>
        <taxon>Nitrospiria</taxon>
        <taxon>Nitrospirales</taxon>
        <taxon>Nitrospiraceae</taxon>
        <taxon>Candidatus Nitrobium</taxon>
    </lineage>
</organism>
<keyword evidence="11" id="KW-0378">Hydrolase</keyword>
<dbReference type="SUPFAM" id="SSF53955">
    <property type="entry name" value="Lysozyme-like"/>
    <property type="match status" value="1"/>
</dbReference>
<keyword evidence="17" id="KW-0961">Cell wall biogenesis/degradation</keyword>
<keyword evidence="10" id="KW-0812">Transmembrane</keyword>
<dbReference type="InterPro" id="IPR036950">
    <property type="entry name" value="PBP_transglycosylase"/>
</dbReference>
<evidence type="ECO:0000256" key="12">
    <source>
        <dbReference type="ARBA" id="ARBA00022960"/>
    </source>
</evidence>
<dbReference type="GO" id="GO:0008360">
    <property type="term" value="P:regulation of cell shape"/>
    <property type="evidence" value="ECO:0007669"/>
    <property type="project" value="UniProtKB-KW"/>
</dbReference>
<sequence length="605" mass="67387">MSLPKVCAGILAVCGIVLAGIVLHAVSQPPVIDSYDYAVQVTSGDGKPLAEFYRERRYFVSRHGVPDQVKKAFIAIEDRRFHSHHGFDLKGILRALHRNVAERSIVEGGSTITQQLAKMILRQPERSLSRKLREMLVTAQLEWNYTKDEILEMYLNLAFFGERTYGIEAAARTYFNKTSRELTLAEAALLAALQKAPNKYSPLRNPQRAKVRRQVVLKEMLSEGFISSEEYRDALVVPLPHKTYFRRRYDAPYFVEYVRQSLALVYGDTQYTSGFHLASTIDTELQRHAERAVRKGVREIELRSGKGVQAALVALDLRTGAIKAMVGGTDFGGSQFNRATMAVRQPGSAFKPFVYMTALEEGMSYEDRILDIPIQIPDPEKGGLWSPRNANWEYYGNVSLKTALSLSLNAATVRLAQDIGFEKVRDTAVRFGIRTDLPPHPSLALGACDVTLLDLTASYIVFATGKRITPHAYTVITDRRGNVVERISPSSREVLSRDMVDKIKVLLRAVVESGTGGRALAVNRKVYGKTGTTDDYSDAWFVGFDDRLAVGVWVGRDDHTSIGPGESGSSAALPIWVDFMKKAKDSSFSRGKERGKREITSEGHP</sequence>
<reference evidence="24" key="2">
    <citation type="submission" date="2021-08" db="EMBL/GenBank/DDBJ databases">
        <authorList>
            <person name="Dalcin Martins P."/>
        </authorList>
    </citation>
    <scope>NUCLEOTIDE SEQUENCE</scope>
    <source>
        <strain evidence="24">MAG_39</strain>
    </source>
</reference>
<keyword evidence="7" id="KW-0645">Protease</keyword>
<dbReference type="SUPFAM" id="SSF56601">
    <property type="entry name" value="beta-lactamase/transpeptidase-like"/>
    <property type="match status" value="1"/>
</dbReference>
<protein>
    <submittedName>
        <fullName evidence="24">PBP1A family penicillin-binding protein</fullName>
    </submittedName>
</protein>
<evidence type="ECO:0000256" key="9">
    <source>
        <dbReference type="ARBA" id="ARBA00022679"/>
    </source>
</evidence>
<evidence type="ECO:0000256" key="3">
    <source>
        <dbReference type="ARBA" id="ARBA00007090"/>
    </source>
</evidence>
<dbReference type="PANTHER" id="PTHR32282">
    <property type="entry name" value="BINDING PROTEIN TRANSPEPTIDASE, PUTATIVE-RELATED"/>
    <property type="match status" value="1"/>
</dbReference>
<evidence type="ECO:0000256" key="13">
    <source>
        <dbReference type="ARBA" id="ARBA00022984"/>
    </source>
</evidence>
<evidence type="ECO:0000256" key="2">
    <source>
        <dbReference type="ARBA" id="ARBA00004752"/>
    </source>
</evidence>
<dbReference type="InterPro" id="IPR001264">
    <property type="entry name" value="Glyco_trans_51"/>
</dbReference>
<dbReference type="Gene3D" id="3.40.710.10">
    <property type="entry name" value="DD-peptidase/beta-lactamase superfamily"/>
    <property type="match status" value="1"/>
</dbReference>
<keyword evidence="13" id="KW-0573">Peptidoglycan synthesis</keyword>
<dbReference type="Gene3D" id="1.10.3810.10">
    <property type="entry name" value="Biosynthetic peptidoglycan transglycosylase-like"/>
    <property type="match status" value="1"/>
</dbReference>
<dbReference type="Pfam" id="PF00912">
    <property type="entry name" value="Transgly"/>
    <property type="match status" value="1"/>
</dbReference>
<dbReference type="InterPro" id="IPR050396">
    <property type="entry name" value="Glycosyltr_51/Transpeptidase"/>
</dbReference>
<evidence type="ECO:0000256" key="7">
    <source>
        <dbReference type="ARBA" id="ARBA00022670"/>
    </source>
</evidence>
<feature type="region of interest" description="Disordered" evidence="21">
    <location>
        <begin position="585"/>
        <end position="605"/>
    </location>
</feature>
<evidence type="ECO:0000256" key="14">
    <source>
        <dbReference type="ARBA" id="ARBA00022989"/>
    </source>
</evidence>
<evidence type="ECO:0000256" key="1">
    <source>
        <dbReference type="ARBA" id="ARBA00004236"/>
    </source>
</evidence>
<comment type="similarity">
    <text evidence="3">In the C-terminal section; belongs to the transpeptidase family.</text>
</comment>
<keyword evidence="16" id="KW-0511">Multifunctional enzyme</keyword>
<evidence type="ECO:0000259" key="23">
    <source>
        <dbReference type="Pfam" id="PF00912"/>
    </source>
</evidence>
<evidence type="ECO:0000256" key="8">
    <source>
        <dbReference type="ARBA" id="ARBA00022676"/>
    </source>
</evidence>
<dbReference type="AlphaFoldDB" id="A0A953J9N4"/>
<evidence type="ECO:0000259" key="22">
    <source>
        <dbReference type="Pfam" id="PF00905"/>
    </source>
</evidence>
<dbReference type="GO" id="GO:0009002">
    <property type="term" value="F:serine-type D-Ala-D-Ala carboxypeptidase activity"/>
    <property type="evidence" value="ECO:0007669"/>
    <property type="project" value="UniProtKB-EC"/>
</dbReference>
<evidence type="ECO:0000313" key="25">
    <source>
        <dbReference type="Proteomes" id="UP000705867"/>
    </source>
</evidence>
<dbReference type="GO" id="GO:0005886">
    <property type="term" value="C:plasma membrane"/>
    <property type="evidence" value="ECO:0007669"/>
    <property type="project" value="UniProtKB-SubCell"/>
</dbReference>
<evidence type="ECO:0000256" key="19">
    <source>
        <dbReference type="ARBA" id="ARBA00049902"/>
    </source>
</evidence>
<evidence type="ECO:0000256" key="21">
    <source>
        <dbReference type="SAM" id="MobiDB-lite"/>
    </source>
</evidence>